<dbReference type="EMBL" id="JAGMUX010000028">
    <property type="protein sequence ID" value="KAH7220443.1"/>
    <property type="molecule type" value="Genomic_DNA"/>
</dbReference>
<evidence type="ECO:0000313" key="1">
    <source>
        <dbReference type="EMBL" id="KAH7220443.1"/>
    </source>
</evidence>
<accession>A0A9P9FYP9</accession>
<dbReference type="OrthoDB" id="10634324at2759"/>
<evidence type="ECO:0000313" key="2">
    <source>
        <dbReference type="Proteomes" id="UP000720189"/>
    </source>
</evidence>
<keyword evidence="2" id="KW-1185">Reference proteome</keyword>
<dbReference type="Proteomes" id="UP000720189">
    <property type="component" value="Unassembled WGS sequence"/>
</dbReference>
<gene>
    <name evidence="1" type="ORF">BKA55DRAFT_546225</name>
</gene>
<dbReference type="RefSeq" id="XP_046042047.1">
    <property type="nucleotide sequence ID" value="XM_046190893.1"/>
</dbReference>
<comment type="caution">
    <text evidence="1">The sequence shown here is derived from an EMBL/GenBank/DDBJ whole genome shotgun (WGS) entry which is preliminary data.</text>
</comment>
<protein>
    <submittedName>
        <fullName evidence="1">Uncharacterized protein</fullName>
    </submittedName>
</protein>
<sequence length="155" mass="17238">MSSDACAPHLTSEQMDKFIGYTSPFPRFLQVSISSNPKQDRADRRWIAEGGDKDEIAADCDCLKTIGSIRAQVTTAKSAGEEVIKELDPVDFVSPAVPGKAFIQFDTVKTDKPLKPKIQPLLSEELDVVDFKFLNSTMGRESREEGTEGRGRWRD</sequence>
<name>A0A9P9FYP9_FUSRE</name>
<dbReference type="GeneID" id="70220847"/>
<organism evidence="1 2">
    <name type="scientific">Fusarium redolens</name>
    <dbReference type="NCBI Taxonomy" id="48865"/>
    <lineage>
        <taxon>Eukaryota</taxon>
        <taxon>Fungi</taxon>
        <taxon>Dikarya</taxon>
        <taxon>Ascomycota</taxon>
        <taxon>Pezizomycotina</taxon>
        <taxon>Sordariomycetes</taxon>
        <taxon>Hypocreomycetidae</taxon>
        <taxon>Hypocreales</taxon>
        <taxon>Nectriaceae</taxon>
        <taxon>Fusarium</taxon>
        <taxon>Fusarium redolens species complex</taxon>
    </lineage>
</organism>
<proteinExistence type="predicted"/>
<reference evidence="1" key="1">
    <citation type="journal article" date="2021" name="Nat. Commun.">
        <title>Genetic determinants of endophytism in the Arabidopsis root mycobiome.</title>
        <authorList>
            <person name="Mesny F."/>
            <person name="Miyauchi S."/>
            <person name="Thiergart T."/>
            <person name="Pickel B."/>
            <person name="Atanasova L."/>
            <person name="Karlsson M."/>
            <person name="Huettel B."/>
            <person name="Barry K.W."/>
            <person name="Haridas S."/>
            <person name="Chen C."/>
            <person name="Bauer D."/>
            <person name="Andreopoulos W."/>
            <person name="Pangilinan J."/>
            <person name="LaButti K."/>
            <person name="Riley R."/>
            <person name="Lipzen A."/>
            <person name="Clum A."/>
            <person name="Drula E."/>
            <person name="Henrissat B."/>
            <person name="Kohler A."/>
            <person name="Grigoriev I.V."/>
            <person name="Martin F.M."/>
            <person name="Hacquard S."/>
        </authorList>
    </citation>
    <scope>NUCLEOTIDE SEQUENCE</scope>
    <source>
        <strain evidence="1">MPI-CAGE-AT-0023</strain>
    </source>
</reference>
<dbReference type="AlphaFoldDB" id="A0A9P9FYP9"/>